<protein>
    <submittedName>
        <fullName evidence="1">Uncharacterized protein</fullName>
    </submittedName>
</protein>
<name>A0A8E2WIC7_RHILI</name>
<dbReference type="Proteomes" id="UP000245631">
    <property type="component" value="Unassembled WGS sequence"/>
</dbReference>
<sequence>MKKRVKDWNPVNASESEIRQACWDLAARKSCGGFVSEAYAEQVWWDAGGVVDSEIAAQVAANRQAVVISSARVAFNEILRGM</sequence>
<evidence type="ECO:0000313" key="1">
    <source>
        <dbReference type="EMBL" id="PWJ93535.1"/>
    </source>
</evidence>
<dbReference type="RefSeq" id="WP_109658754.1">
    <property type="nucleotide sequence ID" value="NZ_QGGH01000001.1"/>
</dbReference>
<reference evidence="1 2" key="1">
    <citation type="submission" date="2018-05" db="EMBL/GenBank/DDBJ databases">
        <title>Genomic Encyclopedia of Type Strains, Phase IV (KMG-IV): sequencing the most valuable type-strain genomes for metagenomic binning, comparative biology and taxonomic classification.</title>
        <authorList>
            <person name="Goeker M."/>
        </authorList>
    </citation>
    <scope>NUCLEOTIDE SEQUENCE [LARGE SCALE GENOMIC DNA]</scope>
    <source>
        <strain evidence="1 2">DSM 2626</strain>
    </source>
</reference>
<proteinExistence type="predicted"/>
<accession>A0A8E2WIC7</accession>
<comment type="caution">
    <text evidence="1">The sequence shown here is derived from an EMBL/GenBank/DDBJ whole genome shotgun (WGS) entry which is preliminary data.</text>
</comment>
<dbReference type="EMBL" id="QGGH01000001">
    <property type="protein sequence ID" value="PWJ93535.1"/>
    <property type="molecule type" value="Genomic_DNA"/>
</dbReference>
<gene>
    <name evidence="1" type="ORF">C8D77_101214</name>
</gene>
<organism evidence="1 2">
    <name type="scientific">Rhizobium loti</name>
    <name type="common">Mesorhizobium loti</name>
    <dbReference type="NCBI Taxonomy" id="381"/>
    <lineage>
        <taxon>Bacteria</taxon>
        <taxon>Pseudomonadati</taxon>
        <taxon>Pseudomonadota</taxon>
        <taxon>Alphaproteobacteria</taxon>
        <taxon>Hyphomicrobiales</taxon>
        <taxon>Phyllobacteriaceae</taxon>
        <taxon>Mesorhizobium</taxon>
    </lineage>
</organism>
<evidence type="ECO:0000313" key="2">
    <source>
        <dbReference type="Proteomes" id="UP000245631"/>
    </source>
</evidence>
<dbReference type="AlphaFoldDB" id="A0A8E2WIC7"/>
<dbReference type="GeneID" id="61049571"/>